<dbReference type="PROSITE" id="PS51916">
    <property type="entry name" value="DEUBAD"/>
    <property type="match status" value="1"/>
</dbReference>
<keyword evidence="4" id="KW-0804">Transcription</keyword>
<comment type="subcellular location">
    <subcellularLocation>
        <location evidence="1">Nucleus</location>
    </subcellularLocation>
</comment>
<proteinExistence type="predicted"/>
<dbReference type="Pfam" id="PF00320">
    <property type="entry name" value="GATA"/>
    <property type="match status" value="1"/>
</dbReference>
<dbReference type="InterPro" id="IPR044867">
    <property type="entry name" value="DEUBAD_dom"/>
</dbReference>
<protein>
    <recommendedName>
        <fullName evidence="12">GATA transcription factor</fullName>
    </recommendedName>
</protein>
<evidence type="ECO:0000256" key="4">
    <source>
        <dbReference type="ARBA" id="ARBA00023163"/>
    </source>
</evidence>
<dbReference type="GO" id="GO:0043565">
    <property type="term" value="F:sequence-specific DNA binding"/>
    <property type="evidence" value="ECO:0007669"/>
    <property type="project" value="InterPro"/>
</dbReference>
<dbReference type="Gene3D" id="3.30.50.10">
    <property type="entry name" value="Erythroid Transcription Factor GATA-1, subunit A"/>
    <property type="match status" value="1"/>
</dbReference>
<dbReference type="GO" id="GO:0008270">
    <property type="term" value="F:zinc ion binding"/>
    <property type="evidence" value="ECO:0007669"/>
    <property type="project" value="UniProtKB-KW"/>
</dbReference>
<dbReference type="InterPro" id="IPR044589">
    <property type="entry name" value="GATA26/27"/>
</dbReference>
<evidence type="ECO:0000313" key="11">
    <source>
        <dbReference type="Proteomes" id="UP001234989"/>
    </source>
</evidence>
<accession>A0AAF0R525</accession>
<keyword evidence="6" id="KW-0479">Metal-binding</keyword>
<evidence type="ECO:0000256" key="5">
    <source>
        <dbReference type="ARBA" id="ARBA00023242"/>
    </source>
</evidence>
<keyword evidence="2" id="KW-0805">Transcription regulation</keyword>
<keyword evidence="5" id="KW-0539">Nucleus</keyword>
<dbReference type="PROSITE" id="PS00344">
    <property type="entry name" value="GATA_ZN_FINGER_1"/>
    <property type="match status" value="1"/>
</dbReference>
<dbReference type="InterPro" id="IPR000679">
    <property type="entry name" value="Znf_GATA"/>
</dbReference>
<dbReference type="PROSITE" id="PS50114">
    <property type="entry name" value="GATA_ZN_FINGER_2"/>
    <property type="match status" value="1"/>
</dbReference>
<dbReference type="SUPFAM" id="SSF57716">
    <property type="entry name" value="Glucocorticoid receptor-like (DNA-binding domain)"/>
    <property type="match status" value="1"/>
</dbReference>
<evidence type="ECO:0008006" key="12">
    <source>
        <dbReference type="Google" id="ProtNLM"/>
    </source>
</evidence>
<dbReference type="GO" id="GO:0006355">
    <property type="term" value="P:regulation of DNA-templated transcription"/>
    <property type="evidence" value="ECO:0007669"/>
    <property type="project" value="InterPro"/>
</dbReference>
<gene>
    <name evidence="10" type="ORF">MTR67_027950</name>
</gene>
<dbReference type="CDD" id="cd00202">
    <property type="entry name" value="ZnF_GATA"/>
    <property type="match status" value="1"/>
</dbReference>
<name>A0AAF0R525_SOLVR</name>
<dbReference type="PANTHER" id="PTHR46855:SF5">
    <property type="entry name" value="GATA TRANSCRIPTION FACTOR 26-LIKE"/>
    <property type="match status" value="1"/>
</dbReference>
<feature type="compositionally biased region" description="Polar residues" evidence="7">
    <location>
        <begin position="119"/>
        <end position="142"/>
    </location>
</feature>
<feature type="region of interest" description="Disordered" evidence="7">
    <location>
        <begin position="250"/>
        <end position="273"/>
    </location>
</feature>
<evidence type="ECO:0000256" key="7">
    <source>
        <dbReference type="SAM" id="MobiDB-lite"/>
    </source>
</evidence>
<keyword evidence="6" id="KW-0863">Zinc-finger</keyword>
<evidence type="ECO:0000256" key="1">
    <source>
        <dbReference type="ARBA" id="ARBA00004123"/>
    </source>
</evidence>
<evidence type="ECO:0000259" key="8">
    <source>
        <dbReference type="PROSITE" id="PS50114"/>
    </source>
</evidence>
<feature type="domain" description="GATA-type" evidence="8">
    <location>
        <begin position="7"/>
        <end position="40"/>
    </location>
</feature>
<dbReference type="GO" id="GO:0005634">
    <property type="term" value="C:nucleus"/>
    <property type="evidence" value="ECO:0007669"/>
    <property type="project" value="UniProtKB-SubCell"/>
</dbReference>
<dbReference type="Proteomes" id="UP001234989">
    <property type="component" value="Chromosome 6"/>
</dbReference>
<feature type="domain" description="DEUBAD" evidence="9">
    <location>
        <begin position="314"/>
        <end position="424"/>
    </location>
</feature>
<evidence type="ECO:0000313" key="10">
    <source>
        <dbReference type="EMBL" id="WMV34565.1"/>
    </source>
</evidence>
<dbReference type="InterPro" id="IPR013088">
    <property type="entry name" value="Znf_NHR/GATA"/>
</dbReference>
<feature type="region of interest" description="Disordered" evidence="7">
    <location>
        <begin position="101"/>
        <end position="145"/>
    </location>
</feature>
<dbReference type="AlphaFoldDB" id="A0AAF0R525"/>
<dbReference type="SMART" id="SM00401">
    <property type="entry name" value="ZnF_GATA"/>
    <property type="match status" value="1"/>
</dbReference>
<evidence type="ECO:0000259" key="9">
    <source>
        <dbReference type="PROSITE" id="PS51916"/>
    </source>
</evidence>
<keyword evidence="3" id="KW-0238">DNA-binding</keyword>
<evidence type="ECO:0000256" key="2">
    <source>
        <dbReference type="ARBA" id="ARBA00023015"/>
    </source>
</evidence>
<organism evidence="10 11">
    <name type="scientific">Solanum verrucosum</name>
    <dbReference type="NCBI Taxonomy" id="315347"/>
    <lineage>
        <taxon>Eukaryota</taxon>
        <taxon>Viridiplantae</taxon>
        <taxon>Streptophyta</taxon>
        <taxon>Embryophyta</taxon>
        <taxon>Tracheophyta</taxon>
        <taxon>Spermatophyta</taxon>
        <taxon>Magnoliopsida</taxon>
        <taxon>eudicotyledons</taxon>
        <taxon>Gunneridae</taxon>
        <taxon>Pentapetalae</taxon>
        <taxon>asterids</taxon>
        <taxon>lamiids</taxon>
        <taxon>Solanales</taxon>
        <taxon>Solanaceae</taxon>
        <taxon>Solanoideae</taxon>
        <taxon>Solaneae</taxon>
        <taxon>Solanum</taxon>
    </lineage>
</organism>
<keyword evidence="11" id="KW-1185">Reference proteome</keyword>
<sequence length="565" mass="63257">MGKQGPCYHCGVTSTPLWRNGPPEKPILCNACGSRWRTKGTLANYTPLHARPESDDLEDYRVCRVKNMSLKNKEAKVLKQKQNHDNTVVRTPPDYYQGFLKGLDEDTSNRSSSGSAISNTESSAQFGSTEASDLTGPAQSNKWEAMVPSRKRTCISRSKHSSVEKLTKDLCTILHEQQSSYFSGSSEEDLLFESDKPMVSVEIGHGSVLIRHPNSIGREEESEGSSLSVNNKRRYVNEAYSRLSTPPVNINRGVNLPNLGTERTKKPNSQGMEQHQIKRDKDHLEKLHILGHHTSPLCHIDLKYRSKQYSGAMLQNLYNYDNMVQDVLNYEEFVTHFSTDEQKQLLKYLAPVDSFAPPDSLKNMFESSHFEENLSFFQKLLAEGVFDSSLSGVKIEDSRTLKRLILCYLTKSKWVEKYNLLKDTKCSSSTNGYEVTGGPDAIGTGHSVNVKRPLEGHHPKYADHFASGAKKEMKSPKRVVMKSSYEQKELVDNNSSCFSPKCLFPLPSNSSPVLDSFHVANDQDVLLDVPSNSSFAQAELLRPTSNFTAQASTSSSSVYPHLVRP</sequence>
<keyword evidence="6" id="KW-0862">Zinc</keyword>
<dbReference type="EMBL" id="CP133617">
    <property type="protein sequence ID" value="WMV34565.1"/>
    <property type="molecule type" value="Genomic_DNA"/>
</dbReference>
<evidence type="ECO:0000256" key="3">
    <source>
        <dbReference type="ARBA" id="ARBA00023125"/>
    </source>
</evidence>
<feature type="compositionally biased region" description="Low complexity" evidence="7">
    <location>
        <begin position="109"/>
        <end position="118"/>
    </location>
</feature>
<evidence type="ECO:0000256" key="6">
    <source>
        <dbReference type="PROSITE-ProRule" id="PRU00094"/>
    </source>
</evidence>
<reference evidence="10" key="1">
    <citation type="submission" date="2023-08" db="EMBL/GenBank/DDBJ databases">
        <title>A de novo genome assembly of Solanum verrucosum Schlechtendal, a Mexican diploid species geographically isolated from the other diploid A-genome species in potato relatives.</title>
        <authorList>
            <person name="Hosaka K."/>
        </authorList>
    </citation>
    <scope>NUCLEOTIDE SEQUENCE</scope>
    <source>
        <tissue evidence="10">Young leaves</tissue>
    </source>
</reference>
<dbReference type="PANTHER" id="PTHR46855">
    <property type="entry name" value="OSJNBB0038F03.10 PROTEIN"/>
    <property type="match status" value="1"/>
</dbReference>